<reference evidence="6" key="1">
    <citation type="journal article" date="2022" name="Int. J. Syst. Evol. Microbiol.">
        <title>A novel species of lactic acid bacteria, Ligilactobacillus pabuli sp. nov., isolated from alfalfa silage.</title>
        <authorList>
            <person name="Tohno M."/>
            <person name="Tanizawa Y."/>
            <person name="Sawada H."/>
            <person name="Sakamoto M."/>
            <person name="Ohkuma M."/>
            <person name="Kobayashi H."/>
        </authorList>
    </citation>
    <scope>NUCLEOTIDE SEQUENCE</scope>
    <source>
        <strain evidence="6">AF129</strain>
    </source>
</reference>
<protein>
    <submittedName>
        <fullName evidence="6">ABC transporter ATP-binding protein</fullName>
    </submittedName>
</protein>
<dbReference type="SUPFAM" id="SSF52540">
    <property type="entry name" value="P-loop containing nucleoside triphosphate hydrolases"/>
    <property type="match status" value="1"/>
</dbReference>
<dbReference type="PANTHER" id="PTHR42734">
    <property type="entry name" value="METAL TRANSPORT SYSTEM ATP-BINDING PROTEIN TM_0124-RELATED"/>
    <property type="match status" value="1"/>
</dbReference>
<name>A0ABQ5JHG2_9LACO</name>
<feature type="domain" description="ABC transporter" evidence="5">
    <location>
        <begin position="5"/>
        <end position="218"/>
    </location>
</feature>
<comment type="caution">
    <text evidence="6">The sequence shown here is derived from an EMBL/GenBank/DDBJ whole genome shotgun (WGS) entry which is preliminary data.</text>
</comment>
<dbReference type="GO" id="GO:0005524">
    <property type="term" value="F:ATP binding"/>
    <property type="evidence" value="ECO:0007669"/>
    <property type="project" value="UniProtKB-KW"/>
</dbReference>
<keyword evidence="4 6" id="KW-0067">ATP-binding</keyword>
<keyword evidence="3" id="KW-0547">Nucleotide-binding</keyword>
<keyword evidence="7" id="KW-1185">Reference proteome</keyword>
<dbReference type="InterPro" id="IPR050153">
    <property type="entry name" value="Metal_Ion_Import_ABC"/>
</dbReference>
<dbReference type="InterPro" id="IPR027417">
    <property type="entry name" value="P-loop_NTPase"/>
</dbReference>
<dbReference type="SMART" id="SM00382">
    <property type="entry name" value="AAA"/>
    <property type="match status" value="1"/>
</dbReference>
<dbReference type="Pfam" id="PF00005">
    <property type="entry name" value="ABC_tran"/>
    <property type="match status" value="1"/>
</dbReference>
<evidence type="ECO:0000256" key="1">
    <source>
        <dbReference type="ARBA" id="ARBA00005417"/>
    </source>
</evidence>
<comment type="similarity">
    <text evidence="1">Belongs to the ABC transporter superfamily.</text>
</comment>
<dbReference type="InterPro" id="IPR003593">
    <property type="entry name" value="AAA+_ATPase"/>
</dbReference>
<sequence>MENILTVSHLDLRIPDRLLFSDLNFSFPKNQLTCITGENGVGKTTLIKHLLNDLEHSRNQHVQTKLDRNKIQYVPQLRNIDDDYPLCIRDFVAFGIKKRRLPWNSGRIRRKIALILQETKLTKIADHPLGHASGGEKQRAYLAQALCAEPELLILDEATASLDTVSKNFLLKMLKNIMQKTDLTVLFITHDPELIAKYGDYELNLHDHTATLTKKEAQN</sequence>
<dbReference type="RefSeq" id="WP_244055263.1">
    <property type="nucleotide sequence ID" value="NZ_BQXH01000010.1"/>
</dbReference>
<dbReference type="PANTHER" id="PTHR42734:SF17">
    <property type="entry name" value="METAL TRANSPORT SYSTEM ATP-BINDING PROTEIN TM_0124-RELATED"/>
    <property type="match status" value="1"/>
</dbReference>
<dbReference type="InterPro" id="IPR003439">
    <property type="entry name" value="ABC_transporter-like_ATP-bd"/>
</dbReference>
<organism evidence="6 7">
    <name type="scientific">Ligilactobacillus pabuli</name>
    <dbReference type="NCBI Taxonomy" id="2886039"/>
    <lineage>
        <taxon>Bacteria</taxon>
        <taxon>Bacillati</taxon>
        <taxon>Bacillota</taxon>
        <taxon>Bacilli</taxon>
        <taxon>Lactobacillales</taxon>
        <taxon>Lactobacillaceae</taxon>
        <taxon>Ligilactobacillus</taxon>
    </lineage>
</organism>
<evidence type="ECO:0000256" key="4">
    <source>
        <dbReference type="ARBA" id="ARBA00022840"/>
    </source>
</evidence>
<dbReference type="Proteomes" id="UP001055149">
    <property type="component" value="Unassembled WGS sequence"/>
</dbReference>
<evidence type="ECO:0000313" key="6">
    <source>
        <dbReference type="EMBL" id="GKS81519.1"/>
    </source>
</evidence>
<evidence type="ECO:0000256" key="3">
    <source>
        <dbReference type="ARBA" id="ARBA00022741"/>
    </source>
</evidence>
<gene>
    <name evidence="6" type="ORF">LPAF129_12050</name>
</gene>
<accession>A0ABQ5JHG2</accession>
<dbReference type="PROSITE" id="PS50893">
    <property type="entry name" value="ABC_TRANSPORTER_2"/>
    <property type="match status" value="1"/>
</dbReference>
<dbReference type="Gene3D" id="3.40.50.300">
    <property type="entry name" value="P-loop containing nucleotide triphosphate hydrolases"/>
    <property type="match status" value="1"/>
</dbReference>
<proteinExistence type="inferred from homology"/>
<dbReference type="EMBL" id="BQXH01000010">
    <property type="protein sequence ID" value="GKS81519.1"/>
    <property type="molecule type" value="Genomic_DNA"/>
</dbReference>
<evidence type="ECO:0000256" key="2">
    <source>
        <dbReference type="ARBA" id="ARBA00022448"/>
    </source>
</evidence>
<evidence type="ECO:0000259" key="5">
    <source>
        <dbReference type="PROSITE" id="PS50893"/>
    </source>
</evidence>
<keyword evidence="2" id="KW-0813">Transport</keyword>
<evidence type="ECO:0000313" key="7">
    <source>
        <dbReference type="Proteomes" id="UP001055149"/>
    </source>
</evidence>